<dbReference type="GO" id="GO:0052621">
    <property type="term" value="F:diguanylate cyclase activity"/>
    <property type="evidence" value="ECO:0007669"/>
    <property type="project" value="UniProtKB-EC"/>
</dbReference>
<evidence type="ECO:0000256" key="3">
    <source>
        <dbReference type="ARBA" id="ARBA00034247"/>
    </source>
</evidence>
<dbReference type="PANTHER" id="PTHR45138">
    <property type="entry name" value="REGULATORY COMPONENTS OF SENSORY TRANSDUCTION SYSTEM"/>
    <property type="match status" value="1"/>
</dbReference>
<dbReference type="FunFam" id="3.30.70.270:FF:000001">
    <property type="entry name" value="Diguanylate cyclase domain protein"/>
    <property type="match status" value="1"/>
</dbReference>
<dbReference type="InterPro" id="IPR000160">
    <property type="entry name" value="GGDEF_dom"/>
</dbReference>
<evidence type="ECO:0000256" key="5">
    <source>
        <dbReference type="SAM" id="Phobius"/>
    </source>
</evidence>
<comment type="cofactor">
    <cofactor evidence="1">
        <name>Mg(2+)</name>
        <dbReference type="ChEBI" id="CHEBI:18420"/>
    </cofactor>
</comment>
<sequence length="499" mass="55713">MNQLIFWWKRPRTIRSLMHDGTVAQRLSDSSKSDTESENQGKPDAFIRRLTGIYQRLLVLLVALLPLMMISYLELFQDPKLLFEAYGLHEVASLLAIALGAFVTYVTWRCYLASGEIFLRWLALAFLGFTLVYLPHGLFTRFSDDMMALFLAYGPASRLAMAICLLVALKRFGKPVRPSESRRRPTTWGMAVGIFLAIDLGLAAFFLIPMVSAKSVIPVMEALALALFLAGIIVTALRRIRLPLMIIYLLSLAAFAQASIAFLISDPWSHLWWLAHVIFTTGFLLLSYGVVHAFHTTGSFSTVYSQAEVMKQVRQEQAHTQEALAKLKTANTRLAQQAATDWLTGAANRRQLTRQARRELARAQRNGTPLSLLCLDIDHFKTVNDVHGHQAGDQVLKQVALTMQQNLRPTDLLARVGGEEFQVLLPDANSQQAGEIAERIRSSLHDLEIRLHGKVLKVTVSVGSAQMVQDGKDLDSIMRAGDERLYEAKALGRNRVVTG</sequence>
<keyword evidence="5" id="KW-0812">Transmembrane</keyword>
<feature type="domain" description="GGDEF" evidence="6">
    <location>
        <begin position="368"/>
        <end position="499"/>
    </location>
</feature>
<dbReference type="InterPro" id="IPR050469">
    <property type="entry name" value="Diguanylate_Cyclase"/>
</dbReference>
<dbReference type="Pfam" id="PF00990">
    <property type="entry name" value="GGDEF"/>
    <property type="match status" value="1"/>
</dbReference>
<dbReference type="PROSITE" id="PS50887">
    <property type="entry name" value="GGDEF"/>
    <property type="match status" value="1"/>
</dbReference>
<feature type="coiled-coil region" evidence="4">
    <location>
        <begin position="310"/>
        <end position="366"/>
    </location>
</feature>
<evidence type="ECO:0000256" key="2">
    <source>
        <dbReference type="ARBA" id="ARBA00012528"/>
    </source>
</evidence>
<dbReference type="AlphaFoldDB" id="A0A1H7UVP9"/>
<protein>
    <recommendedName>
        <fullName evidence="2">diguanylate cyclase</fullName>
        <ecNumber evidence="2">2.7.7.65</ecNumber>
    </recommendedName>
</protein>
<feature type="transmembrane region" description="Helical" evidence="5">
    <location>
        <begin position="85"/>
        <end position="105"/>
    </location>
</feature>
<proteinExistence type="predicted"/>
<organism evidence="7 8">
    <name type="scientific">Halomonas daqiaonensis</name>
    <dbReference type="NCBI Taxonomy" id="650850"/>
    <lineage>
        <taxon>Bacteria</taxon>
        <taxon>Pseudomonadati</taxon>
        <taxon>Pseudomonadota</taxon>
        <taxon>Gammaproteobacteria</taxon>
        <taxon>Oceanospirillales</taxon>
        <taxon>Halomonadaceae</taxon>
        <taxon>Halomonas</taxon>
    </lineage>
</organism>
<gene>
    <name evidence="7" type="ORF">SAMN04488129_1222</name>
</gene>
<keyword evidence="4" id="KW-0175">Coiled coil</keyword>
<evidence type="ECO:0000256" key="1">
    <source>
        <dbReference type="ARBA" id="ARBA00001946"/>
    </source>
</evidence>
<evidence type="ECO:0000313" key="8">
    <source>
        <dbReference type="Proteomes" id="UP000198807"/>
    </source>
</evidence>
<dbReference type="EMBL" id="FOBC01000022">
    <property type="protein sequence ID" value="SEM01060.1"/>
    <property type="molecule type" value="Genomic_DNA"/>
</dbReference>
<keyword evidence="5" id="KW-1133">Transmembrane helix</keyword>
<evidence type="ECO:0000259" key="6">
    <source>
        <dbReference type="PROSITE" id="PS50887"/>
    </source>
</evidence>
<dbReference type="GO" id="GO:0043709">
    <property type="term" value="P:cell adhesion involved in single-species biofilm formation"/>
    <property type="evidence" value="ECO:0007669"/>
    <property type="project" value="TreeGrafter"/>
</dbReference>
<keyword evidence="5" id="KW-0472">Membrane</keyword>
<dbReference type="SUPFAM" id="SSF55073">
    <property type="entry name" value="Nucleotide cyclase"/>
    <property type="match status" value="1"/>
</dbReference>
<evidence type="ECO:0000313" key="7">
    <source>
        <dbReference type="EMBL" id="SEM01060.1"/>
    </source>
</evidence>
<dbReference type="GO" id="GO:1902201">
    <property type="term" value="P:negative regulation of bacterial-type flagellum-dependent cell motility"/>
    <property type="evidence" value="ECO:0007669"/>
    <property type="project" value="TreeGrafter"/>
</dbReference>
<dbReference type="InterPro" id="IPR029787">
    <property type="entry name" value="Nucleotide_cyclase"/>
</dbReference>
<accession>A0A1H7UVP9</accession>
<feature type="transmembrane region" description="Helical" evidence="5">
    <location>
        <begin position="271"/>
        <end position="291"/>
    </location>
</feature>
<dbReference type="CDD" id="cd01949">
    <property type="entry name" value="GGDEF"/>
    <property type="match status" value="1"/>
</dbReference>
<dbReference type="GO" id="GO:0005886">
    <property type="term" value="C:plasma membrane"/>
    <property type="evidence" value="ECO:0007669"/>
    <property type="project" value="TreeGrafter"/>
</dbReference>
<dbReference type="InterPro" id="IPR043128">
    <property type="entry name" value="Rev_trsase/Diguanyl_cyclase"/>
</dbReference>
<dbReference type="Proteomes" id="UP000198807">
    <property type="component" value="Unassembled WGS sequence"/>
</dbReference>
<evidence type="ECO:0000256" key="4">
    <source>
        <dbReference type="SAM" id="Coils"/>
    </source>
</evidence>
<feature type="transmembrane region" description="Helical" evidence="5">
    <location>
        <begin position="117"/>
        <end position="134"/>
    </location>
</feature>
<feature type="transmembrane region" description="Helical" evidence="5">
    <location>
        <begin position="146"/>
        <end position="169"/>
    </location>
</feature>
<dbReference type="SMART" id="SM00267">
    <property type="entry name" value="GGDEF"/>
    <property type="match status" value="1"/>
</dbReference>
<feature type="transmembrane region" description="Helical" evidence="5">
    <location>
        <begin position="190"/>
        <end position="211"/>
    </location>
</feature>
<feature type="transmembrane region" description="Helical" evidence="5">
    <location>
        <begin position="57"/>
        <end position="73"/>
    </location>
</feature>
<name>A0A1H7UVP9_9GAMM</name>
<dbReference type="STRING" id="650850.SAMN04488129_1222"/>
<dbReference type="EC" id="2.7.7.65" evidence="2"/>
<dbReference type="PANTHER" id="PTHR45138:SF9">
    <property type="entry name" value="DIGUANYLATE CYCLASE DGCM-RELATED"/>
    <property type="match status" value="1"/>
</dbReference>
<dbReference type="Gene3D" id="3.30.70.270">
    <property type="match status" value="1"/>
</dbReference>
<feature type="transmembrane region" description="Helical" evidence="5">
    <location>
        <begin position="244"/>
        <end position="265"/>
    </location>
</feature>
<dbReference type="NCBIfam" id="TIGR00254">
    <property type="entry name" value="GGDEF"/>
    <property type="match status" value="1"/>
</dbReference>
<reference evidence="8" key="1">
    <citation type="submission" date="2016-10" db="EMBL/GenBank/DDBJ databases">
        <authorList>
            <person name="Varghese N."/>
            <person name="Submissions S."/>
        </authorList>
    </citation>
    <scope>NUCLEOTIDE SEQUENCE [LARGE SCALE GENOMIC DNA]</scope>
    <source>
        <strain evidence="8">CGMCC 1.9150</strain>
    </source>
</reference>
<keyword evidence="8" id="KW-1185">Reference proteome</keyword>
<feature type="transmembrane region" description="Helical" evidence="5">
    <location>
        <begin position="217"/>
        <end position="237"/>
    </location>
</feature>
<comment type="catalytic activity">
    <reaction evidence="3">
        <text>2 GTP = 3',3'-c-di-GMP + 2 diphosphate</text>
        <dbReference type="Rhea" id="RHEA:24898"/>
        <dbReference type="ChEBI" id="CHEBI:33019"/>
        <dbReference type="ChEBI" id="CHEBI:37565"/>
        <dbReference type="ChEBI" id="CHEBI:58805"/>
        <dbReference type="EC" id="2.7.7.65"/>
    </reaction>
</comment>